<evidence type="ECO:0000313" key="2">
    <source>
        <dbReference type="EMBL" id="CAH8321440.1"/>
    </source>
</evidence>
<evidence type="ECO:0000313" key="4">
    <source>
        <dbReference type="Proteomes" id="UP001642260"/>
    </source>
</evidence>
<dbReference type="AlphaFoldDB" id="A0ABC8L6N8"/>
<comment type="caution">
    <text evidence="3">The sequence shown here is derived from an EMBL/GenBank/DDBJ whole genome shotgun (WGS) entry which is preliminary data.</text>
</comment>
<sequence>MTRESGDNEETTPSPVNDSMVPRMMFATGEEPVGIRVLTYQSSRALRRILNSLDTDE</sequence>
<dbReference type="EMBL" id="CAKOAT010096043">
    <property type="protein sequence ID" value="CAH8321440.1"/>
    <property type="molecule type" value="Genomic_DNA"/>
</dbReference>
<evidence type="ECO:0000256" key="1">
    <source>
        <dbReference type="SAM" id="MobiDB-lite"/>
    </source>
</evidence>
<reference evidence="3 4" key="1">
    <citation type="submission" date="2022-03" db="EMBL/GenBank/DDBJ databases">
        <authorList>
            <person name="Macdonald S."/>
            <person name="Ahmed S."/>
            <person name="Newling K."/>
        </authorList>
    </citation>
    <scope>NUCLEOTIDE SEQUENCE [LARGE SCALE GENOMIC DNA]</scope>
</reference>
<proteinExistence type="predicted"/>
<accession>A0ABC8L6N8</accession>
<keyword evidence="4" id="KW-1185">Reference proteome</keyword>
<name>A0ABC8L6N8_ERUVS</name>
<evidence type="ECO:0000313" key="3">
    <source>
        <dbReference type="EMBL" id="CAH8364868.1"/>
    </source>
</evidence>
<organism evidence="3 4">
    <name type="scientific">Eruca vesicaria subsp. sativa</name>
    <name type="common">Garden rocket</name>
    <name type="synonym">Eruca sativa</name>
    <dbReference type="NCBI Taxonomy" id="29727"/>
    <lineage>
        <taxon>Eukaryota</taxon>
        <taxon>Viridiplantae</taxon>
        <taxon>Streptophyta</taxon>
        <taxon>Embryophyta</taxon>
        <taxon>Tracheophyta</taxon>
        <taxon>Spermatophyta</taxon>
        <taxon>Magnoliopsida</taxon>
        <taxon>eudicotyledons</taxon>
        <taxon>Gunneridae</taxon>
        <taxon>Pentapetalae</taxon>
        <taxon>rosids</taxon>
        <taxon>malvids</taxon>
        <taxon>Brassicales</taxon>
        <taxon>Brassicaceae</taxon>
        <taxon>Brassiceae</taxon>
        <taxon>Eruca</taxon>
    </lineage>
</organism>
<feature type="non-terminal residue" evidence="3">
    <location>
        <position position="57"/>
    </location>
</feature>
<gene>
    <name evidence="3" type="ORF">ERUC_LOCUS30273</name>
    <name evidence="2" type="ORF">ERUC_LOCUS9357</name>
</gene>
<protein>
    <submittedName>
        <fullName evidence="3">Uncharacterized protein</fullName>
    </submittedName>
</protein>
<dbReference type="EMBL" id="CAKOAT010388823">
    <property type="protein sequence ID" value="CAH8364868.1"/>
    <property type="molecule type" value="Genomic_DNA"/>
</dbReference>
<feature type="region of interest" description="Disordered" evidence="1">
    <location>
        <begin position="1"/>
        <end position="22"/>
    </location>
</feature>
<dbReference type="Proteomes" id="UP001642260">
    <property type="component" value="Unassembled WGS sequence"/>
</dbReference>